<dbReference type="EMBL" id="JAKOAV010000009">
    <property type="protein sequence ID" value="MDF9408060.1"/>
    <property type="molecule type" value="Genomic_DNA"/>
</dbReference>
<evidence type="ECO:0000313" key="4">
    <source>
        <dbReference type="Proteomes" id="UP001154312"/>
    </source>
</evidence>
<dbReference type="InterPro" id="IPR056174">
    <property type="entry name" value="SpoVR_N"/>
</dbReference>
<dbReference type="InterPro" id="IPR057008">
    <property type="entry name" value="SpoVR-like_C"/>
</dbReference>
<accession>A0A9X4GYR0</accession>
<sequence length="477" mass="56796">MNSKDELRVLEDALQVINAKAKELGLDFYDMFFEICPADIIYTFGAYGMPTRFSHWTFGKAYHKMKTQYDYNLGRIYEMVINSNPCYAFLLEGNSIIQNKLVMAHVLAHCDFFKNNAYFKNTSRNMVESMASAAERFREYEFEFGRAKVESFIDAALSIQEHIEPRLMIKRGENLRKKRQKEKERTCHAERIETPYDDLWELEEARKDTSKDSEKVKKFPIEPEKDLMLFIIQHSKELEDWQRDIMSVIRQEMHYFWPQMETKIMNEGWATYWHLRIMRDIHLDETETIEFAKMHSGIIQTSRTRINPYTLGLKIFEDVEKRWDNPTPEERERYGRSGGEGKQKIFEIRANENDISFLRNYLTKELIEEMDLYLYKKVGNEWKVDEKDWEKVRDGLVSSMTNGGYPYITVQDGDYNKNGELYLKHHYEGTELDVYYIEKTIPYLHSLWGHTIHLETVLDNKSVLFSFNGEKSSKKFI</sequence>
<dbReference type="Pfam" id="PF04293">
    <property type="entry name" value="SpoVR"/>
    <property type="match status" value="1"/>
</dbReference>
<reference evidence="3" key="1">
    <citation type="submission" date="2022-02" db="EMBL/GenBank/DDBJ databases">
        <authorList>
            <person name="Leng L."/>
        </authorList>
    </citation>
    <scope>NUCLEOTIDE SEQUENCE</scope>
    <source>
        <strain evidence="3">JI</strain>
    </source>
</reference>
<dbReference type="RefSeq" id="WP_277443341.1">
    <property type="nucleotide sequence ID" value="NZ_JAKOAV010000009.1"/>
</dbReference>
<gene>
    <name evidence="3" type="ORF">L7E55_06755</name>
</gene>
<proteinExistence type="predicted"/>
<dbReference type="Pfam" id="PF24755">
    <property type="entry name" value="SpoVR_C"/>
    <property type="match status" value="1"/>
</dbReference>
<protein>
    <submittedName>
        <fullName evidence="3">SpoVR family protein</fullName>
    </submittedName>
</protein>
<feature type="domain" description="SpoVR protein-like N-terminal" evidence="1">
    <location>
        <begin position="7"/>
        <end position="404"/>
    </location>
</feature>
<dbReference type="PANTHER" id="PTHR30029:SF2">
    <property type="entry name" value="STAGE V SPORULATION PROTEIN R"/>
    <property type="match status" value="1"/>
</dbReference>
<organism evidence="3 4">
    <name type="scientific">Pelotomaculum isophthalicicum JI</name>
    <dbReference type="NCBI Taxonomy" id="947010"/>
    <lineage>
        <taxon>Bacteria</taxon>
        <taxon>Bacillati</taxon>
        <taxon>Bacillota</taxon>
        <taxon>Clostridia</taxon>
        <taxon>Eubacteriales</taxon>
        <taxon>Desulfotomaculaceae</taxon>
        <taxon>Pelotomaculum</taxon>
    </lineage>
</organism>
<evidence type="ECO:0000259" key="2">
    <source>
        <dbReference type="Pfam" id="PF24755"/>
    </source>
</evidence>
<dbReference type="AlphaFoldDB" id="A0A9X4GYR0"/>
<evidence type="ECO:0000313" key="3">
    <source>
        <dbReference type="EMBL" id="MDF9408060.1"/>
    </source>
</evidence>
<name>A0A9X4GYR0_9FIRM</name>
<feature type="domain" description="SpoVR-like C-terminal" evidence="2">
    <location>
        <begin position="406"/>
        <end position="457"/>
    </location>
</feature>
<keyword evidence="4" id="KW-1185">Reference proteome</keyword>
<dbReference type="PANTHER" id="PTHR30029">
    <property type="entry name" value="STAGE V SPORULATION PROTEIN R"/>
    <property type="match status" value="1"/>
</dbReference>
<evidence type="ECO:0000259" key="1">
    <source>
        <dbReference type="Pfam" id="PF04293"/>
    </source>
</evidence>
<dbReference type="InterPro" id="IPR007390">
    <property type="entry name" value="Spore_V_R"/>
</dbReference>
<comment type="caution">
    <text evidence="3">The sequence shown here is derived from an EMBL/GenBank/DDBJ whole genome shotgun (WGS) entry which is preliminary data.</text>
</comment>
<dbReference type="Proteomes" id="UP001154312">
    <property type="component" value="Unassembled WGS sequence"/>
</dbReference>